<dbReference type="OrthoDB" id="8052806at2759"/>
<name>A0A4Y2ALU0_ARAVE</name>
<keyword evidence="2" id="KW-1185">Reference proteome</keyword>
<evidence type="ECO:0000313" key="2">
    <source>
        <dbReference type="Proteomes" id="UP000499080"/>
    </source>
</evidence>
<reference evidence="1 2" key="1">
    <citation type="journal article" date="2019" name="Sci. Rep.">
        <title>Orb-weaving spider Araneus ventricosus genome elucidates the spidroin gene catalogue.</title>
        <authorList>
            <person name="Kono N."/>
            <person name="Nakamura H."/>
            <person name="Ohtoshi R."/>
            <person name="Moran D.A.P."/>
            <person name="Shinohara A."/>
            <person name="Yoshida Y."/>
            <person name="Fujiwara M."/>
            <person name="Mori M."/>
            <person name="Tomita M."/>
            <person name="Arakawa K."/>
        </authorList>
    </citation>
    <scope>NUCLEOTIDE SEQUENCE [LARGE SCALE GENOMIC DNA]</scope>
</reference>
<gene>
    <name evidence="1" type="ORF">AVEN_225365_1</name>
</gene>
<comment type="caution">
    <text evidence="1">The sequence shown here is derived from an EMBL/GenBank/DDBJ whole genome shotgun (WGS) entry which is preliminary data.</text>
</comment>
<protein>
    <recommendedName>
        <fullName evidence="3">Peptidase aspartic putative domain-containing protein</fullName>
    </recommendedName>
</protein>
<dbReference type="AlphaFoldDB" id="A0A4Y2ALU0"/>
<evidence type="ECO:0000313" key="1">
    <source>
        <dbReference type="EMBL" id="GBL80728.1"/>
    </source>
</evidence>
<accession>A0A4Y2ALU0</accession>
<organism evidence="1 2">
    <name type="scientific">Araneus ventricosus</name>
    <name type="common">Orbweaver spider</name>
    <name type="synonym">Epeira ventricosa</name>
    <dbReference type="NCBI Taxonomy" id="182803"/>
    <lineage>
        <taxon>Eukaryota</taxon>
        <taxon>Metazoa</taxon>
        <taxon>Ecdysozoa</taxon>
        <taxon>Arthropoda</taxon>
        <taxon>Chelicerata</taxon>
        <taxon>Arachnida</taxon>
        <taxon>Araneae</taxon>
        <taxon>Araneomorphae</taxon>
        <taxon>Entelegynae</taxon>
        <taxon>Araneoidea</taxon>
        <taxon>Araneidae</taxon>
        <taxon>Araneus</taxon>
    </lineage>
</organism>
<dbReference type="EMBL" id="BGPR01000022">
    <property type="protein sequence ID" value="GBL80728.1"/>
    <property type="molecule type" value="Genomic_DNA"/>
</dbReference>
<dbReference type="Proteomes" id="UP000499080">
    <property type="component" value="Unassembled WGS sequence"/>
</dbReference>
<sequence length="101" mass="11486">MDVLFSVDVFLSLMKGETLKRDEKLPFSLSTKLGRVIAGSTAFPMESLEETSPSYLSVNAEELIQSFWELEQIPTSSSFTKEENLCEKHFIENYTRNGKGR</sequence>
<proteinExistence type="predicted"/>
<evidence type="ECO:0008006" key="3">
    <source>
        <dbReference type="Google" id="ProtNLM"/>
    </source>
</evidence>